<dbReference type="GO" id="GO:0050660">
    <property type="term" value="F:flavin adenine dinucleotide binding"/>
    <property type="evidence" value="ECO:0007669"/>
    <property type="project" value="InterPro"/>
</dbReference>
<evidence type="ECO:0000256" key="1">
    <source>
        <dbReference type="ARBA" id="ARBA00001974"/>
    </source>
</evidence>
<dbReference type="SUPFAM" id="SSF56645">
    <property type="entry name" value="Acyl-CoA dehydrogenase NM domain-like"/>
    <property type="match status" value="1"/>
</dbReference>
<dbReference type="Pfam" id="PF02771">
    <property type="entry name" value="Acyl-CoA_dh_N"/>
    <property type="match status" value="1"/>
</dbReference>
<feature type="domain" description="Acyl-CoA dehydrogenase/oxidase N-terminal" evidence="9">
    <location>
        <begin position="6"/>
        <end position="119"/>
    </location>
</feature>
<evidence type="ECO:0000259" key="7">
    <source>
        <dbReference type="Pfam" id="PF00441"/>
    </source>
</evidence>
<organism evidence="10 11">
    <name type="scientific">Parasphingorhabdus marina DSM 22363</name>
    <dbReference type="NCBI Taxonomy" id="1123272"/>
    <lineage>
        <taxon>Bacteria</taxon>
        <taxon>Pseudomonadati</taxon>
        <taxon>Pseudomonadota</taxon>
        <taxon>Alphaproteobacteria</taxon>
        <taxon>Sphingomonadales</taxon>
        <taxon>Sphingomonadaceae</taxon>
        <taxon>Parasphingorhabdus</taxon>
    </lineage>
</organism>
<evidence type="ECO:0000256" key="4">
    <source>
        <dbReference type="ARBA" id="ARBA00022827"/>
    </source>
</evidence>
<accession>A0A1N6CW10</accession>
<dbReference type="Proteomes" id="UP000185192">
    <property type="component" value="Unassembled WGS sequence"/>
</dbReference>
<evidence type="ECO:0000313" key="10">
    <source>
        <dbReference type="EMBL" id="SIN62594.1"/>
    </source>
</evidence>
<dbReference type="SUPFAM" id="SSF47203">
    <property type="entry name" value="Acyl-CoA dehydrogenase C-terminal domain-like"/>
    <property type="match status" value="1"/>
</dbReference>
<name>A0A1N6CW10_9SPHN</name>
<evidence type="ECO:0000259" key="8">
    <source>
        <dbReference type="Pfam" id="PF02770"/>
    </source>
</evidence>
<reference evidence="11" key="1">
    <citation type="submission" date="2016-11" db="EMBL/GenBank/DDBJ databases">
        <authorList>
            <person name="Varghese N."/>
            <person name="Submissions S."/>
        </authorList>
    </citation>
    <scope>NUCLEOTIDE SEQUENCE [LARGE SCALE GENOMIC DNA]</scope>
    <source>
        <strain evidence="11">DSM 22363</strain>
    </source>
</reference>
<dbReference type="InterPro" id="IPR006091">
    <property type="entry name" value="Acyl-CoA_Oxase/DH_mid-dom"/>
</dbReference>
<evidence type="ECO:0000256" key="5">
    <source>
        <dbReference type="ARBA" id="ARBA00023002"/>
    </source>
</evidence>
<dbReference type="Gene3D" id="1.10.540.10">
    <property type="entry name" value="Acyl-CoA dehydrogenase/oxidase, N-terminal domain"/>
    <property type="match status" value="1"/>
</dbReference>
<dbReference type="Gene3D" id="2.40.110.10">
    <property type="entry name" value="Butyryl-CoA Dehydrogenase, subunit A, domain 2"/>
    <property type="match status" value="1"/>
</dbReference>
<keyword evidence="3 6" id="KW-0285">Flavoprotein</keyword>
<evidence type="ECO:0000256" key="3">
    <source>
        <dbReference type="ARBA" id="ARBA00022630"/>
    </source>
</evidence>
<keyword evidence="5 6" id="KW-0560">Oxidoreductase</keyword>
<dbReference type="Pfam" id="PF02770">
    <property type="entry name" value="Acyl-CoA_dh_M"/>
    <property type="match status" value="1"/>
</dbReference>
<protein>
    <submittedName>
        <fullName evidence="10">Acyl-CoA dehydrogenase</fullName>
    </submittedName>
</protein>
<dbReference type="InterPro" id="IPR046373">
    <property type="entry name" value="Acyl-CoA_Oxase/DH_mid-dom_sf"/>
</dbReference>
<dbReference type="PANTHER" id="PTHR43884">
    <property type="entry name" value="ACYL-COA DEHYDROGENASE"/>
    <property type="match status" value="1"/>
</dbReference>
<evidence type="ECO:0000256" key="6">
    <source>
        <dbReference type="RuleBase" id="RU362125"/>
    </source>
</evidence>
<feature type="domain" description="Acyl-CoA oxidase/dehydrogenase middle" evidence="8">
    <location>
        <begin position="139"/>
        <end position="200"/>
    </location>
</feature>
<dbReference type="GO" id="GO:0003995">
    <property type="term" value="F:acyl-CoA dehydrogenase activity"/>
    <property type="evidence" value="ECO:0007669"/>
    <property type="project" value="TreeGrafter"/>
</dbReference>
<dbReference type="STRING" id="1123272.SAMN02745824_1097"/>
<evidence type="ECO:0000313" key="11">
    <source>
        <dbReference type="Proteomes" id="UP000185192"/>
    </source>
</evidence>
<dbReference type="OrthoDB" id="7328575at2"/>
<dbReference type="AlphaFoldDB" id="A0A1N6CW10"/>
<proteinExistence type="inferred from homology"/>
<keyword evidence="11" id="KW-1185">Reference proteome</keyword>
<sequence>MALILTEEQEMLQDSAEGFLDENAPVTAFRKVRDNKPEEGFCRKLWNDMAEMGWAGIIVDEEFGGSEFGYVGAGVLAEKMGKNLTASPFFSTAVLGATAIQRYGTEEQKTDHLGAICDGSQIFALAVDEGPRHDPSTIAFSAKTSGNGYVLSGSKTFVADGHVADKLIIVARTSGEDTDEEGITLFLVDADAPEISRSKTPMIDSRNAADIVVDGLEVTGDDIIGEVGGGYAALEGILSAGRAVLAAEMSGSSQQAFDMTTEYLKEREQFGQKIGSFQGLQHRAAHLATEIEMMKSAVLKSLQLLDDDFEAAGAVCSMAKAKSGQTAQLATKEAIQMHGGIGVTDEYDVGLYFKRVHMAQQMFGDAGFHADRLAKRAGY</sequence>
<dbReference type="Gene3D" id="1.20.140.10">
    <property type="entry name" value="Butyryl-CoA Dehydrogenase, subunit A, domain 3"/>
    <property type="match status" value="1"/>
</dbReference>
<dbReference type="InterPro" id="IPR009075">
    <property type="entry name" value="AcylCo_DH/oxidase_C"/>
</dbReference>
<dbReference type="CDD" id="cd00567">
    <property type="entry name" value="ACAD"/>
    <property type="match status" value="1"/>
</dbReference>
<dbReference type="InterPro" id="IPR009100">
    <property type="entry name" value="AcylCoA_DH/oxidase_NM_dom_sf"/>
</dbReference>
<dbReference type="InterPro" id="IPR036250">
    <property type="entry name" value="AcylCo_DH-like_C"/>
</dbReference>
<dbReference type="EMBL" id="FSQW01000001">
    <property type="protein sequence ID" value="SIN62594.1"/>
    <property type="molecule type" value="Genomic_DNA"/>
</dbReference>
<evidence type="ECO:0000259" key="9">
    <source>
        <dbReference type="Pfam" id="PF02771"/>
    </source>
</evidence>
<gene>
    <name evidence="10" type="ORF">SAMN02745824_1097</name>
</gene>
<dbReference type="PANTHER" id="PTHR43884:SF20">
    <property type="entry name" value="ACYL-COA DEHYDROGENASE FADE28"/>
    <property type="match status" value="1"/>
</dbReference>
<dbReference type="InterPro" id="IPR013786">
    <property type="entry name" value="AcylCoA_DH/ox_N"/>
</dbReference>
<evidence type="ECO:0000256" key="2">
    <source>
        <dbReference type="ARBA" id="ARBA00009347"/>
    </source>
</evidence>
<comment type="similarity">
    <text evidence="2 6">Belongs to the acyl-CoA dehydrogenase family.</text>
</comment>
<comment type="cofactor">
    <cofactor evidence="1 6">
        <name>FAD</name>
        <dbReference type="ChEBI" id="CHEBI:57692"/>
    </cofactor>
</comment>
<feature type="domain" description="Acyl-CoA dehydrogenase/oxidase C-terminal" evidence="7">
    <location>
        <begin position="229"/>
        <end position="377"/>
    </location>
</feature>
<dbReference type="RefSeq" id="WP_074204068.1">
    <property type="nucleotide sequence ID" value="NZ_FSQW01000001.1"/>
</dbReference>
<keyword evidence="4 6" id="KW-0274">FAD</keyword>
<dbReference type="InterPro" id="IPR037069">
    <property type="entry name" value="AcylCoA_DH/ox_N_sf"/>
</dbReference>
<dbReference type="Pfam" id="PF00441">
    <property type="entry name" value="Acyl-CoA_dh_1"/>
    <property type="match status" value="1"/>
</dbReference>